<protein>
    <submittedName>
        <fullName evidence="1">Sphingosine kinase 1</fullName>
        <ecNumber evidence="1">2.7.1.91</ecNumber>
    </submittedName>
</protein>
<comment type="caution">
    <text evidence="1">The sequence shown here is derived from an EMBL/GenBank/DDBJ whole genome shotgun (WGS) entry which is preliminary data.</text>
</comment>
<name>A0ACC1LJF2_9FUNG</name>
<keyword evidence="1" id="KW-0808">Transferase</keyword>
<dbReference type="EC" id="2.7.1.91" evidence="1"/>
<dbReference type="Proteomes" id="UP001140096">
    <property type="component" value="Unassembled WGS sequence"/>
</dbReference>
<keyword evidence="1" id="KW-0418">Kinase</keyword>
<proteinExistence type="predicted"/>
<evidence type="ECO:0000313" key="1">
    <source>
        <dbReference type="EMBL" id="KAJ2810072.1"/>
    </source>
</evidence>
<reference evidence="1" key="1">
    <citation type="submission" date="2022-07" db="EMBL/GenBank/DDBJ databases">
        <title>Phylogenomic reconstructions and comparative analyses of Kickxellomycotina fungi.</title>
        <authorList>
            <person name="Reynolds N.K."/>
            <person name="Stajich J.E."/>
            <person name="Barry K."/>
            <person name="Grigoriev I.V."/>
            <person name="Crous P."/>
            <person name="Smith M.E."/>
        </authorList>
    </citation>
    <scope>NUCLEOTIDE SEQUENCE</scope>
    <source>
        <strain evidence="1">CBS 102833</strain>
    </source>
</reference>
<evidence type="ECO:0000313" key="2">
    <source>
        <dbReference type="Proteomes" id="UP001140096"/>
    </source>
</evidence>
<accession>A0ACC1LJF2</accession>
<dbReference type="EMBL" id="JANBUP010000813">
    <property type="protein sequence ID" value="KAJ2810072.1"/>
    <property type="molecule type" value="Genomic_DNA"/>
</dbReference>
<organism evidence="1 2">
    <name type="scientific">Coemansia furcata</name>
    <dbReference type="NCBI Taxonomy" id="417177"/>
    <lineage>
        <taxon>Eukaryota</taxon>
        <taxon>Fungi</taxon>
        <taxon>Fungi incertae sedis</taxon>
        <taxon>Zoopagomycota</taxon>
        <taxon>Kickxellomycotina</taxon>
        <taxon>Kickxellomycetes</taxon>
        <taxon>Kickxellales</taxon>
        <taxon>Kickxellaceae</taxon>
        <taxon>Coemansia</taxon>
    </lineage>
</organism>
<keyword evidence="2" id="KW-1185">Reference proteome</keyword>
<gene>
    <name evidence="1" type="primary">SPHK1</name>
    <name evidence="1" type="ORF">H4S07_002883</name>
</gene>
<sequence>APPPSGPLTTAVGLTGRVSVAAMSNARMAEVFSAQTKTDVMSTAFALDSLHVFAGGGRDGCVRLFDTRVASAHHHRKRGLLSAPLAAECSVHGVGAHGWRVVAASMDSAVRMWDVRMPNEQRSAAFAATECFGHLLRPLPVASPARLGFAVCQDLVAAAGTDNLIRVWSMSTGNLLHTVALRPSAAACTAMDLVLSPTHLPTLIRVLMMKSKASLYSSQGLLNGMLALYRDRLVWNEVSSRTSNMLTISMDVMFGATLSPAGKFKFKSFEAASATNLRIESSTHFTVYTIMARESGKRPLCDTWSFMVDDEDECAMWVNLLRCAIRPSLADSEAKALVFLNPISGRRKGLKLFDSIVKPIFDIGCTPYRLIVTDSATHAADFVEHEDLAAYSCVVAMGGDGILHDILNGFLRRSDWPKHKALPLGAIPAGSGNGLAKSLDCLWPEQAAVAVVKAQARPLDIMSAALASGRTEYCFLSMTWGLIADIDIESERMRWAGPARFDLYGTIRLMSLRYYGGRLHYLPAIDHEPSSDAEPAERPAAHEGLDDAWGLPAPSFSSPLARHDSPAPATRSSLSPNIQPAVTLHPTLTAGIQLPITRGSLPPRWKTVEGPFAHVTATNVPWLSASFLACQRARISDGTIDLVYSGAVSKWQILPYISSSPRDNFMNKDGVEHAKVRAFILEPTGLRTTARSPDSHRAVQKPDCHARPLANGARPASMPIFASIRARSLNKGSTRSNISPRAPVPVRVRSHAYTSYHQQTAGRNTSLLVHGLASPPSVGRPIESLKDVVVVKREASQPSDNAATLNGSAEPTEYLEPPRPPKQAVFSIRSQTEVASLSMDESAAMTPPLGLPDEALSLPITHTPIPSTAFVVDDNGPDAEPVADEDEGAGCKLVGNHGIVDLDGEVVELGPIKIECLANLVNIICPPWLNESQSARVATMPPVKIPESIAGSLSRGGSVLSFNI</sequence>
<feature type="non-terminal residue" evidence="1">
    <location>
        <position position="1"/>
    </location>
</feature>